<dbReference type="Gene3D" id="2.60.120.260">
    <property type="entry name" value="Galactose-binding domain-like"/>
    <property type="match status" value="1"/>
</dbReference>
<evidence type="ECO:0000313" key="2">
    <source>
        <dbReference type="Proteomes" id="UP000254866"/>
    </source>
</evidence>
<sequence length="198" mass="21133">MCIRLNYLLPLATILSQCEQQQQAKSLRAASTTSTINIPTITTSTLPSCPTAISVLNSGFESSVGIGVIPWTSSIYGTFMTIMSLNVLPKSKANALRYYSLNPIVLTATSQTLTVCPGVAYKFSAWTRGLYSSSLYIATFTINETQITITNVAVGSIYVEPTGAFTPTGSSVVLNISLSCTGPRITAYYLDDMSVVPA</sequence>
<protein>
    <recommendedName>
        <fullName evidence="3">CBM-cenC domain-containing protein</fullName>
    </recommendedName>
</protein>
<dbReference type="EMBL" id="NPIC01000010">
    <property type="protein sequence ID" value="RDL32441.1"/>
    <property type="molecule type" value="Genomic_DNA"/>
</dbReference>
<reference evidence="1 2" key="1">
    <citation type="journal article" date="2018" name="IMA Fungus">
        <title>IMA Genome-F 9: Draft genome sequence of Annulohypoxylon stygium, Aspergillus mulundensis, Berkeleyomyces basicola (syn. Thielaviopsis basicola), Ceratocystis smalleyi, two Cercospora beticola strains, Coleophoma cylindrospora, Fusarium fracticaudum, Phialophora cf. hyalina, and Morchella septimelata.</title>
        <authorList>
            <person name="Wingfield B.D."/>
            <person name="Bills G.F."/>
            <person name="Dong Y."/>
            <person name="Huang W."/>
            <person name="Nel W.J."/>
            <person name="Swalarsk-Parry B.S."/>
            <person name="Vaghefi N."/>
            <person name="Wilken P.M."/>
            <person name="An Z."/>
            <person name="de Beer Z.W."/>
            <person name="De Vos L."/>
            <person name="Chen L."/>
            <person name="Duong T.A."/>
            <person name="Gao Y."/>
            <person name="Hammerbacher A."/>
            <person name="Kikkert J.R."/>
            <person name="Li Y."/>
            <person name="Li H."/>
            <person name="Li K."/>
            <person name="Li Q."/>
            <person name="Liu X."/>
            <person name="Ma X."/>
            <person name="Naidoo K."/>
            <person name="Pethybridge S.J."/>
            <person name="Sun J."/>
            <person name="Steenkamp E.T."/>
            <person name="van der Nest M.A."/>
            <person name="van Wyk S."/>
            <person name="Wingfield M.J."/>
            <person name="Xiong C."/>
            <person name="Yue Q."/>
            <person name="Zhang X."/>
        </authorList>
    </citation>
    <scope>NUCLEOTIDE SEQUENCE [LARGE SCALE GENOMIC DNA]</scope>
    <source>
        <strain evidence="1 2">BP 5553</strain>
    </source>
</reference>
<name>A0A370TDE0_9HELO</name>
<evidence type="ECO:0000313" key="1">
    <source>
        <dbReference type="EMBL" id="RDL32441.1"/>
    </source>
</evidence>
<dbReference type="Proteomes" id="UP000254866">
    <property type="component" value="Unassembled WGS sequence"/>
</dbReference>
<dbReference type="OrthoDB" id="5431006at2759"/>
<evidence type="ECO:0008006" key="3">
    <source>
        <dbReference type="Google" id="ProtNLM"/>
    </source>
</evidence>
<gene>
    <name evidence="1" type="ORF">BP5553_08897</name>
</gene>
<accession>A0A370TDE0</accession>
<proteinExistence type="predicted"/>
<dbReference type="GeneID" id="43601746"/>
<dbReference type="RefSeq" id="XP_031866163.1">
    <property type="nucleotide sequence ID" value="XM_032017520.1"/>
</dbReference>
<organism evidence="1 2">
    <name type="scientific">Venustampulla echinocandica</name>
    <dbReference type="NCBI Taxonomy" id="2656787"/>
    <lineage>
        <taxon>Eukaryota</taxon>
        <taxon>Fungi</taxon>
        <taxon>Dikarya</taxon>
        <taxon>Ascomycota</taxon>
        <taxon>Pezizomycotina</taxon>
        <taxon>Leotiomycetes</taxon>
        <taxon>Helotiales</taxon>
        <taxon>Pleuroascaceae</taxon>
        <taxon>Venustampulla</taxon>
    </lineage>
</organism>
<dbReference type="AlphaFoldDB" id="A0A370TDE0"/>
<comment type="caution">
    <text evidence="1">The sequence shown here is derived from an EMBL/GenBank/DDBJ whole genome shotgun (WGS) entry which is preliminary data.</text>
</comment>
<keyword evidence="2" id="KW-1185">Reference proteome</keyword>